<sequence>MPAVSLRQSSFFLRFLTLGALAHVYVGARLIPDALLNPAGATAAILALILSCILIPLGMLGRSSVHPPWGDRIAWVGLIAMGLFSSLFVLTVIRDAALLLTWLVSLAAGSELPWTRLRSISAWAVAALALADTLIGFYNARRRARVVDVEVPIPGLPQDLDGFTIVQISDIHVGPTIKKHYVQAIVDAVNELLPDVIAITGDVVDGSVEHLAPQASPLGALRAPYGVYLVTGNHEYYSGATPWVAEFRRMGLRVLMNEHAVIHPSGLPIVVAGVTDYSAGAFDPQQRSNPKAALAGAPADACAKILLAHQPRSAAAAEPLGYHLQLSGHTHGGQFFPWGFFVRFQQPFTAGLHRLGKMWVYTSRGTGYWGPPKRLGAPSEITRLRLRTASARG</sequence>
<dbReference type="GO" id="GO:0016020">
    <property type="term" value="C:membrane"/>
    <property type="evidence" value="ECO:0007669"/>
    <property type="project" value="GOC"/>
</dbReference>
<feature type="transmembrane region" description="Helical" evidence="3">
    <location>
        <begin position="73"/>
        <end position="93"/>
    </location>
</feature>
<dbReference type="GO" id="GO:0046872">
    <property type="term" value="F:metal ion binding"/>
    <property type="evidence" value="ECO:0007669"/>
    <property type="project" value="UniProtKB-KW"/>
</dbReference>
<dbReference type="GO" id="GO:0008758">
    <property type="term" value="F:UDP-2,3-diacylglucosamine hydrolase activity"/>
    <property type="evidence" value="ECO:0007669"/>
    <property type="project" value="TreeGrafter"/>
</dbReference>
<dbReference type="InterPro" id="IPR029052">
    <property type="entry name" value="Metallo-depent_PP-like"/>
</dbReference>
<name>A0A6S6YJS8_9BURK</name>
<dbReference type="CDD" id="cd07385">
    <property type="entry name" value="MPP_YkuE_C"/>
    <property type="match status" value="1"/>
</dbReference>
<keyword evidence="6" id="KW-1185">Reference proteome</keyword>
<dbReference type="Proteomes" id="UP000494108">
    <property type="component" value="Unassembled WGS sequence"/>
</dbReference>
<dbReference type="InterPro" id="IPR051158">
    <property type="entry name" value="Metallophosphoesterase_sf"/>
</dbReference>
<reference evidence="5 6" key="1">
    <citation type="submission" date="2020-04" db="EMBL/GenBank/DDBJ databases">
        <authorList>
            <person name="De Canck E."/>
        </authorList>
    </citation>
    <scope>NUCLEOTIDE SEQUENCE [LARGE SCALE GENOMIC DNA]</scope>
    <source>
        <strain evidence="5 6">LMG 3431</strain>
    </source>
</reference>
<dbReference type="Gene3D" id="3.60.21.10">
    <property type="match status" value="1"/>
</dbReference>
<proteinExistence type="predicted"/>
<dbReference type="Pfam" id="PF00149">
    <property type="entry name" value="Metallophos"/>
    <property type="match status" value="1"/>
</dbReference>
<evidence type="ECO:0000256" key="2">
    <source>
        <dbReference type="ARBA" id="ARBA00022801"/>
    </source>
</evidence>
<feature type="transmembrane region" description="Helical" evidence="3">
    <location>
        <begin position="12"/>
        <end position="31"/>
    </location>
</feature>
<evidence type="ECO:0000256" key="3">
    <source>
        <dbReference type="SAM" id="Phobius"/>
    </source>
</evidence>
<dbReference type="GO" id="GO:0009245">
    <property type="term" value="P:lipid A biosynthetic process"/>
    <property type="evidence" value="ECO:0007669"/>
    <property type="project" value="TreeGrafter"/>
</dbReference>
<protein>
    <recommendedName>
        <fullName evidence="4">Calcineurin-like phosphoesterase domain-containing protein</fullName>
    </recommendedName>
</protein>
<organism evidence="5 6">
    <name type="scientific">Achromobacter pestifer</name>
    <dbReference type="NCBI Taxonomy" id="1353889"/>
    <lineage>
        <taxon>Bacteria</taxon>
        <taxon>Pseudomonadati</taxon>
        <taxon>Pseudomonadota</taxon>
        <taxon>Betaproteobacteria</taxon>
        <taxon>Burkholderiales</taxon>
        <taxon>Alcaligenaceae</taxon>
        <taxon>Achromobacter</taxon>
    </lineage>
</organism>
<feature type="transmembrane region" description="Helical" evidence="3">
    <location>
        <begin position="120"/>
        <end position="138"/>
    </location>
</feature>
<keyword evidence="2" id="KW-0378">Hydrolase</keyword>
<dbReference type="EMBL" id="CADIJX010000001">
    <property type="protein sequence ID" value="CAB3627035.1"/>
    <property type="molecule type" value="Genomic_DNA"/>
</dbReference>
<feature type="transmembrane region" description="Helical" evidence="3">
    <location>
        <begin position="43"/>
        <end position="61"/>
    </location>
</feature>
<evidence type="ECO:0000313" key="6">
    <source>
        <dbReference type="Proteomes" id="UP000494108"/>
    </source>
</evidence>
<keyword evidence="1" id="KW-0479">Metal-binding</keyword>
<dbReference type="PANTHER" id="PTHR31302:SF31">
    <property type="entry name" value="PHOSPHODIESTERASE YAEI"/>
    <property type="match status" value="1"/>
</dbReference>
<keyword evidence="3" id="KW-1133">Transmembrane helix</keyword>
<evidence type="ECO:0000256" key="1">
    <source>
        <dbReference type="ARBA" id="ARBA00022723"/>
    </source>
</evidence>
<dbReference type="SUPFAM" id="SSF56300">
    <property type="entry name" value="Metallo-dependent phosphatases"/>
    <property type="match status" value="1"/>
</dbReference>
<feature type="domain" description="Calcineurin-like phosphoesterase" evidence="4">
    <location>
        <begin position="164"/>
        <end position="332"/>
    </location>
</feature>
<dbReference type="AlphaFoldDB" id="A0A6S6YJS8"/>
<gene>
    <name evidence="5" type="ORF">LMG3431_00456</name>
</gene>
<evidence type="ECO:0000259" key="4">
    <source>
        <dbReference type="Pfam" id="PF00149"/>
    </source>
</evidence>
<accession>A0A6S6YJS8</accession>
<dbReference type="InterPro" id="IPR004843">
    <property type="entry name" value="Calcineurin-like_PHP"/>
</dbReference>
<keyword evidence="3" id="KW-0812">Transmembrane</keyword>
<keyword evidence="3" id="KW-0472">Membrane</keyword>
<dbReference type="PANTHER" id="PTHR31302">
    <property type="entry name" value="TRANSMEMBRANE PROTEIN WITH METALLOPHOSPHOESTERASE DOMAIN-RELATED"/>
    <property type="match status" value="1"/>
</dbReference>
<evidence type="ECO:0000313" key="5">
    <source>
        <dbReference type="EMBL" id="CAB3627035.1"/>
    </source>
</evidence>